<feature type="compositionally biased region" description="Basic residues" evidence="1">
    <location>
        <begin position="83"/>
        <end position="92"/>
    </location>
</feature>
<dbReference type="Proteomes" id="UP000673691">
    <property type="component" value="Unassembled WGS sequence"/>
</dbReference>
<feature type="compositionally biased region" description="Basic and acidic residues" evidence="1">
    <location>
        <begin position="168"/>
        <end position="178"/>
    </location>
</feature>
<feature type="compositionally biased region" description="Low complexity" evidence="1">
    <location>
        <begin position="128"/>
        <end position="139"/>
    </location>
</feature>
<proteinExistence type="predicted"/>
<organism evidence="2 3">
    <name type="scientific">Olpidium bornovanus</name>
    <dbReference type="NCBI Taxonomy" id="278681"/>
    <lineage>
        <taxon>Eukaryota</taxon>
        <taxon>Fungi</taxon>
        <taxon>Fungi incertae sedis</taxon>
        <taxon>Olpidiomycota</taxon>
        <taxon>Olpidiomycotina</taxon>
        <taxon>Olpidiomycetes</taxon>
        <taxon>Olpidiales</taxon>
        <taxon>Olpidiaceae</taxon>
        <taxon>Olpidium</taxon>
    </lineage>
</organism>
<reference evidence="2 3" key="1">
    <citation type="journal article" name="Sci. Rep.">
        <title>Genome-scale phylogenetic analyses confirm Olpidium as the closest living zoosporic fungus to the non-flagellated, terrestrial fungi.</title>
        <authorList>
            <person name="Chang Y."/>
            <person name="Rochon D."/>
            <person name="Sekimoto S."/>
            <person name="Wang Y."/>
            <person name="Chovatia M."/>
            <person name="Sandor L."/>
            <person name="Salamov A."/>
            <person name="Grigoriev I.V."/>
            <person name="Stajich J.E."/>
            <person name="Spatafora J.W."/>
        </authorList>
    </citation>
    <scope>NUCLEOTIDE SEQUENCE [LARGE SCALE GENOMIC DNA]</scope>
    <source>
        <strain evidence="2">S191</strain>
    </source>
</reference>
<gene>
    <name evidence="2" type="ORF">BJ554DRAFT_3061</name>
</gene>
<sequence length="212" mass="23108">MEILTAVQYRTFFEYIETHCDARPVPPPAALLAGERACDRSRLVLASRDLRRVWPPRLAPRRRRRLQRVCGALRGRLTGGTSYRKRQGKKKTFPQGGEITCDFPTGRGHRSGGGGERHSAKRLESNGASPPSAAAAYAPQNVRPSVPSALDAAASFLPANSRSLAKPGDGKEAPEEKLPAPPGDPETKKETAIKLRLRLRARASAARERKAT</sequence>
<comment type="caution">
    <text evidence="2">The sequence shown here is derived from an EMBL/GenBank/DDBJ whole genome shotgun (WGS) entry which is preliminary data.</text>
</comment>
<evidence type="ECO:0000313" key="2">
    <source>
        <dbReference type="EMBL" id="KAG5463734.1"/>
    </source>
</evidence>
<evidence type="ECO:0000313" key="3">
    <source>
        <dbReference type="Proteomes" id="UP000673691"/>
    </source>
</evidence>
<dbReference type="AlphaFoldDB" id="A0A8H8DM82"/>
<evidence type="ECO:0000256" key="1">
    <source>
        <dbReference type="SAM" id="MobiDB-lite"/>
    </source>
</evidence>
<keyword evidence="3" id="KW-1185">Reference proteome</keyword>
<dbReference type="EMBL" id="JAEFCI010000147">
    <property type="protein sequence ID" value="KAG5463734.1"/>
    <property type="molecule type" value="Genomic_DNA"/>
</dbReference>
<protein>
    <submittedName>
        <fullName evidence="2">Uncharacterized protein</fullName>
    </submittedName>
</protein>
<feature type="region of interest" description="Disordered" evidence="1">
    <location>
        <begin position="160"/>
        <end position="191"/>
    </location>
</feature>
<feature type="non-terminal residue" evidence="2">
    <location>
        <position position="212"/>
    </location>
</feature>
<feature type="region of interest" description="Disordered" evidence="1">
    <location>
        <begin position="77"/>
        <end position="140"/>
    </location>
</feature>
<name>A0A8H8DM82_9FUNG</name>
<accession>A0A8H8DM82</accession>
<feature type="compositionally biased region" description="Basic and acidic residues" evidence="1">
    <location>
        <begin position="115"/>
        <end position="124"/>
    </location>
</feature>